<proteinExistence type="predicted"/>
<evidence type="ECO:0008006" key="3">
    <source>
        <dbReference type="Google" id="ProtNLM"/>
    </source>
</evidence>
<gene>
    <name evidence="1" type="ORF">AZI87_03275</name>
</gene>
<dbReference type="Proteomes" id="UP000075799">
    <property type="component" value="Unassembled WGS sequence"/>
</dbReference>
<reference evidence="1 2" key="1">
    <citation type="submission" date="2016-03" db="EMBL/GenBank/DDBJ databases">
        <authorList>
            <person name="Ploux O."/>
        </authorList>
    </citation>
    <scope>NUCLEOTIDE SEQUENCE [LARGE SCALE GENOMIC DNA]</scope>
    <source>
        <strain evidence="1 2">EC13</strain>
    </source>
</reference>
<dbReference type="AlphaFoldDB" id="A0A162GJC1"/>
<sequence length="248" mass="25421">MQIHKSAAVLATLSLALVLTGCEGEQTEKDMIAEAQFCLDKATDEASAMACTSKITGLSSPRAYALRCAAGFIAAEVTDPANLSNALNAIQDNQGTTALLSALTFPRQDLMNDTFAACNASGQDGLALIGAMAKSATLLSNLSGGAFGSCTSISDCDAAQIESTINNLIAGLTSGDPTEVADAEEAITQVTEVVQTVYTTTCGGTQTANDDICGQINTALGQAGVDIATTDPAEIVELGKKLLEQWTQ</sequence>
<dbReference type="OrthoDB" id="5292139at2"/>
<organism evidence="1 2">
    <name type="scientific">Bdellovibrio bacteriovorus</name>
    <dbReference type="NCBI Taxonomy" id="959"/>
    <lineage>
        <taxon>Bacteria</taxon>
        <taxon>Pseudomonadati</taxon>
        <taxon>Bdellovibrionota</taxon>
        <taxon>Bdellovibrionia</taxon>
        <taxon>Bdellovibrionales</taxon>
        <taxon>Pseudobdellovibrionaceae</taxon>
        <taxon>Bdellovibrio</taxon>
    </lineage>
</organism>
<evidence type="ECO:0000313" key="2">
    <source>
        <dbReference type="Proteomes" id="UP000075799"/>
    </source>
</evidence>
<protein>
    <recommendedName>
        <fullName evidence="3">Lipoprotein</fullName>
    </recommendedName>
</protein>
<name>A0A162GJC1_BDEBC</name>
<comment type="caution">
    <text evidence="1">The sequence shown here is derived from an EMBL/GenBank/DDBJ whole genome shotgun (WGS) entry which is preliminary data.</text>
</comment>
<dbReference type="PROSITE" id="PS51257">
    <property type="entry name" value="PROKAR_LIPOPROTEIN"/>
    <property type="match status" value="1"/>
</dbReference>
<accession>A0A162GJC1</accession>
<dbReference type="RefSeq" id="WP_063204988.1">
    <property type="nucleotide sequence ID" value="NZ_LUKD01000001.1"/>
</dbReference>
<dbReference type="EMBL" id="LUKD01000001">
    <property type="protein sequence ID" value="KYG68291.1"/>
    <property type="molecule type" value="Genomic_DNA"/>
</dbReference>
<evidence type="ECO:0000313" key="1">
    <source>
        <dbReference type="EMBL" id="KYG68291.1"/>
    </source>
</evidence>